<organism evidence="2 3">
    <name type="scientific">Microbacterium nanhaiense</name>
    <dbReference type="NCBI Taxonomy" id="1301026"/>
    <lineage>
        <taxon>Bacteria</taxon>
        <taxon>Bacillati</taxon>
        <taxon>Actinomycetota</taxon>
        <taxon>Actinomycetes</taxon>
        <taxon>Micrococcales</taxon>
        <taxon>Microbacteriaceae</taxon>
        <taxon>Microbacterium</taxon>
    </lineage>
</organism>
<accession>A0ABQ2N206</accession>
<feature type="region of interest" description="Disordered" evidence="1">
    <location>
        <begin position="50"/>
        <end position="81"/>
    </location>
</feature>
<dbReference type="Proteomes" id="UP000638043">
    <property type="component" value="Unassembled WGS sequence"/>
</dbReference>
<protein>
    <submittedName>
        <fullName evidence="2">Uncharacterized protein</fullName>
    </submittedName>
</protein>
<evidence type="ECO:0000313" key="2">
    <source>
        <dbReference type="EMBL" id="GGO63637.1"/>
    </source>
</evidence>
<dbReference type="EMBL" id="BMMQ01000004">
    <property type="protein sequence ID" value="GGO63637.1"/>
    <property type="molecule type" value="Genomic_DNA"/>
</dbReference>
<name>A0ABQ2N206_9MICO</name>
<evidence type="ECO:0000256" key="1">
    <source>
        <dbReference type="SAM" id="MobiDB-lite"/>
    </source>
</evidence>
<evidence type="ECO:0000313" key="3">
    <source>
        <dbReference type="Proteomes" id="UP000638043"/>
    </source>
</evidence>
<gene>
    <name evidence="2" type="ORF">GCM10010910_16660</name>
</gene>
<keyword evidence="3" id="KW-1185">Reference proteome</keyword>
<comment type="caution">
    <text evidence="2">The sequence shown here is derived from an EMBL/GenBank/DDBJ whole genome shotgun (WGS) entry which is preliminary data.</text>
</comment>
<proteinExistence type="predicted"/>
<sequence>MLGTRAGRARYEQIKKQAEKVWELPPVQKQVDRVKAAAKRLPGAAIAFVQSKTSDAKASGATMTPAQPSPASSADAKADLR</sequence>
<feature type="compositionally biased region" description="Low complexity" evidence="1">
    <location>
        <begin position="65"/>
        <end position="75"/>
    </location>
</feature>
<reference evidence="3" key="1">
    <citation type="journal article" date="2019" name="Int. J. Syst. Evol. Microbiol.">
        <title>The Global Catalogue of Microorganisms (GCM) 10K type strain sequencing project: providing services to taxonomists for standard genome sequencing and annotation.</title>
        <authorList>
            <consortium name="The Broad Institute Genomics Platform"/>
            <consortium name="The Broad Institute Genome Sequencing Center for Infectious Disease"/>
            <person name="Wu L."/>
            <person name="Ma J."/>
        </authorList>
    </citation>
    <scope>NUCLEOTIDE SEQUENCE [LARGE SCALE GENOMIC DNA]</scope>
    <source>
        <strain evidence="3">CGMCC 4.7181</strain>
    </source>
</reference>